<dbReference type="InterPro" id="IPR018490">
    <property type="entry name" value="cNMP-bd_dom_sf"/>
</dbReference>
<feature type="domain" description="Cyclic nucleotide-binding" evidence="2">
    <location>
        <begin position="58"/>
        <end position="216"/>
    </location>
</feature>
<reference evidence="3" key="1">
    <citation type="submission" date="2021-03" db="EMBL/GenBank/DDBJ databases">
        <authorList>
            <person name="Bekaert M."/>
        </authorList>
    </citation>
    <scope>NUCLEOTIDE SEQUENCE</scope>
</reference>
<feature type="region of interest" description="Disordered" evidence="1">
    <location>
        <begin position="308"/>
        <end position="340"/>
    </location>
</feature>
<dbReference type="CDD" id="cd00038">
    <property type="entry name" value="CAP_ED"/>
    <property type="match status" value="1"/>
</dbReference>
<feature type="domain" description="Cyclic nucleotide-binding" evidence="2">
    <location>
        <begin position="219"/>
        <end position="267"/>
    </location>
</feature>
<evidence type="ECO:0000313" key="4">
    <source>
        <dbReference type="Proteomes" id="UP000683360"/>
    </source>
</evidence>
<proteinExistence type="predicted"/>
<dbReference type="PROSITE" id="PS00888">
    <property type="entry name" value="CNMP_BINDING_1"/>
    <property type="match status" value="1"/>
</dbReference>
<dbReference type="Gene3D" id="2.60.120.10">
    <property type="entry name" value="Jelly Rolls"/>
    <property type="match status" value="2"/>
</dbReference>
<evidence type="ECO:0000259" key="2">
    <source>
        <dbReference type="PROSITE" id="PS50042"/>
    </source>
</evidence>
<dbReference type="InterPro" id="IPR018488">
    <property type="entry name" value="cNMP-bd_CS"/>
</dbReference>
<dbReference type="Proteomes" id="UP000683360">
    <property type="component" value="Unassembled WGS sequence"/>
</dbReference>
<dbReference type="PANTHER" id="PTHR23011:SF28">
    <property type="entry name" value="CYCLIC NUCLEOTIDE-BINDING DOMAIN CONTAINING PROTEIN"/>
    <property type="match status" value="1"/>
</dbReference>
<feature type="compositionally biased region" description="Low complexity" evidence="1">
    <location>
        <begin position="328"/>
        <end position="339"/>
    </location>
</feature>
<name>A0A8S3T4U1_MYTED</name>
<dbReference type="PANTHER" id="PTHR23011">
    <property type="entry name" value="CYCLIC NUCLEOTIDE-BINDING DOMAIN CONTAINING PROTEIN"/>
    <property type="match status" value="1"/>
</dbReference>
<gene>
    <name evidence="3" type="ORF">MEDL_37256</name>
</gene>
<evidence type="ECO:0000313" key="3">
    <source>
        <dbReference type="EMBL" id="CAG2224011.1"/>
    </source>
</evidence>
<accession>A0A8S3T4U1</accession>
<dbReference type="OrthoDB" id="2021138at2759"/>
<dbReference type="SUPFAM" id="SSF51206">
    <property type="entry name" value="cAMP-binding domain-like"/>
    <property type="match status" value="2"/>
</dbReference>
<organism evidence="3 4">
    <name type="scientific">Mytilus edulis</name>
    <name type="common">Blue mussel</name>
    <dbReference type="NCBI Taxonomy" id="6550"/>
    <lineage>
        <taxon>Eukaryota</taxon>
        <taxon>Metazoa</taxon>
        <taxon>Spiralia</taxon>
        <taxon>Lophotrochozoa</taxon>
        <taxon>Mollusca</taxon>
        <taxon>Bivalvia</taxon>
        <taxon>Autobranchia</taxon>
        <taxon>Pteriomorphia</taxon>
        <taxon>Mytilida</taxon>
        <taxon>Mytiloidea</taxon>
        <taxon>Mytilidae</taxon>
        <taxon>Mytilinae</taxon>
        <taxon>Mytilus</taxon>
    </lineage>
</organism>
<keyword evidence="4" id="KW-1185">Reference proteome</keyword>
<dbReference type="PRINTS" id="PR00103">
    <property type="entry name" value="CAMPKINASE"/>
</dbReference>
<comment type="caution">
    <text evidence="3">The sequence shown here is derived from an EMBL/GenBank/DDBJ whole genome shotgun (WGS) entry which is preliminary data.</text>
</comment>
<sequence length="492" mass="57508">MLMDRPSSPLSTSSMRPIDINSAHYYDKVISVITKKPSDRSNGDISQIKSWFQKKSDLFNQLNDEIIHDLVKNCEFMKTERDFLLIEQGEKGDCFFIILHGSVSIYINTTLELEKDLPDVSRNPDPLAERRESMGQVEDEKIKELDRSKYGIYVGEIECGKSFGELALINADSVRNATIITDETTDLIVIGRDLYNRCIKSFHAKEFAERKQFVESNPLFDKWHPKYKKQLAMSLKKEKFHFESVIIKQGTRFDGLRFIISGQAKVISDPFQHSTQYSHFYPLPNIEDLKKEEARESLRRELSALTGANGLKQKRTSRPKSSLNVYTSSESSSPRARSTSGRRRQLEFCLVASQEILGDFEVAMNLNTFSYSITCMQETEIYVLNQTNFERLIEKRNPQVIKMIKNSVMEKYSVRMSWMKEKKDIPLFRYLLYKTEETERRKKLKSERQRTMKTNINIPDDDYFSTLFHHTSHRRIKRMKYSRSISRQGLFV</sequence>
<protein>
    <recommendedName>
        <fullName evidence="2">Cyclic nucleotide-binding domain-containing protein</fullName>
    </recommendedName>
</protein>
<dbReference type="InterPro" id="IPR000595">
    <property type="entry name" value="cNMP-bd_dom"/>
</dbReference>
<dbReference type="AlphaFoldDB" id="A0A8S3T4U1"/>
<dbReference type="InterPro" id="IPR014710">
    <property type="entry name" value="RmlC-like_jellyroll"/>
</dbReference>
<evidence type="ECO:0000256" key="1">
    <source>
        <dbReference type="SAM" id="MobiDB-lite"/>
    </source>
</evidence>
<dbReference type="PROSITE" id="PS50042">
    <property type="entry name" value="CNMP_BINDING_3"/>
    <property type="match status" value="2"/>
</dbReference>
<dbReference type="EMBL" id="CAJPWZ010001795">
    <property type="protein sequence ID" value="CAG2224011.1"/>
    <property type="molecule type" value="Genomic_DNA"/>
</dbReference>